<protein>
    <submittedName>
        <fullName evidence="1">Type II toxin-antitoxin system RelE/ParE family toxin</fullName>
    </submittedName>
</protein>
<dbReference type="EMBL" id="JBBWYZ010000004">
    <property type="protein sequence ID" value="MEK9511254.1"/>
    <property type="molecule type" value="Genomic_DNA"/>
</dbReference>
<dbReference type="InterPro" id="IPR007712">
    <property type="entry name" value="RelE/ParE_toxin"/>
</dbReference>
<proteinExistence type="predicted"/>
<evidence type="ECO:0000313" key="2">
    <source>
        <dbReference type="Proteomes" id="UP001387447"/>
    </source>
</evidence>
<evidence type="ECO:0000313" key="1">
    <source>
        <dbReference type="EMBL" id="MEK9511254.1"/>
    </source>
</evidence>
<reference evidence="1 2" key="1">
    <citation type="journal article" date="2024" name="Front. Microbiol.">
        <title>Transcriptomic insights into the dominance of two phototrophs throughout the water column of a tropical hypersaline-alkaline crater lake (Dziani Dzaha, Mayotte).</title>
        <authorList>
            <person name="Duperron S."/>
            <person name="Halary S."/>
            <person name="Bouly J.-P."/>
            <person name="Roussel T."/>
            <person name="Hugoni M."/>
            <person name="Bruto M."/>
            <person name="Oger P."/>
            <person name="Duval C."/>
            <person name="Woo A."/>
            <person name="Jezequiel D."/>
            <person name="Ader M."/>
            <person name="Leboulanger C."/>
            <person name="Agogue H."/>
            <person name="Grossi V."/>
            <person name="Trousselier M."/>
            <person name="Bernard C."/>
        </authorList>
    </citation>
    <scope>NUCLEOTIDE SEQUENCE [LARGE SCALE GENOMIC DNA]</scope>
    <source>
        <strain evidence="1 2">PMC 851.14</strain>
    </source>
</reference>
<keyword evidence="2" id="KW-1185">Reference proteome</keyword>
<comment type="caution">
    <text evidence="1">The sequence shown here is derived from an EMBL/GenBank/DDBJ whole genome shotgun (WGS) entry which is preliminary data.</text>
</comment>
<gene>
    <name evidence="1" type="ORF">AAEJ74_05975</name>
</gene>
<accession>A0ABU9EIQ2</accession>
<sequence length="119" mass="13757">MPNNPELVNIYFTPEYRDNLKKLAKKYRNIRSDTQGLIEELQKGSVLGDRLSGFGDHLYVYKVRAKNSNIQKGKSAGYRIIYLLESETSILLLTIYSKSEQEDITKEQIKSILDNFHQA</sequence>
<dbReference type="Pfam" id="PF05016">
    <property type="entry name" value="ParE_toxin"/>
    <property type="match status" value="1"/>
</dbReference>
<name>A0ABU9EIQ2_LIMFS</name>
<dbReference type="Proteomes" id="UP001387447">
    <property type="component" value="Unassembled WGS sequence"/>
</dbReference>
<organism evidence="1 2">
    <name type="scientific">Limnospira fusiformis PMC 851.14</name>
    <dbReference type="NCBI Taxonomy" id="2219512"/>
    <lineage>
        <taxon>Bacteria</taxon>
        <taxon>Bacillati</taxon>
        <taxon>Cyanobacteriota</taxon>
        <taxon>Cyanophyceae</taxon>
        <taxon>Oscillatoriophycideae</taxon>
        <taxon>Oscillatoriales</taxon>
        <taxon>Sirenicapillariaceae</taxon>
        <taxon>Limnospira</taxon>
    </lineage>
</organism>
<dbReference type="RefSeq" id="WP_006622859.1">
    <property type="nucleotide sequence ID" value="NZ_JBBWYZ010000004.1"/>
</dbReference>